<keyword evidence="1" id="KW-1015">Disulfide bond</keyword>
<dbReference type="InterPro" id="IPR013766">
    <property type="entry name" value="Thioredoxin_domain"/>
</dbReference>
<dbReference type="OMA" id="WEEMLCL"/>
<reference evidence="3" key="1">
    <citation type="submission" date="2021-01" db="EMBL/GenBank/DDBJ databases">
        <authorList>
            <consortium name="Genoscope - CEA"/>
            <person name="William W."/>
        </authorList>
    </citation>
    <scope>NUCLEOTIDE SEQUENCE</scope>
</reference>
<keyword evidence="4" id="KW-1185">Reference proteome</keyword>
<protein>
    <recommendedName>
        <fullName evidence="2">Thioredoxin domain-containing protein</fullName>
    </recommendedName>
</protein>
<dbReference type="Proteomes" id="UP000688137">
    <property type="component" value="Unassembled WGS sequence"/>
</dbReference>
<comment type="caution">
    <text evidence="3">The sequence shown here is derived from an EMBL/GenBank/DDBJ whole genome shotgun (WGS) entry which is preliminary data.</text>
</comment>
<dbReference type="InterPro" id="IPR017937">
    <property type="entry name" value="Thioredoxin_CS"/>
</dbReference>
<dbReference type="PROSITE" id="PS00194">
    <property type="entry name" value="THIOREDOXIN_1"/>
    <property type="match status" value="1"/>
</dbReference>
<dbReference type="PANTHER" id="PTHR46115">
    <property type="entry name" value="THIOREDOXIN-LIKE PROTEIN 1"/>
    <property type="match status" value="1"/>
</dbReference>
<organism evidence="3 4">
    <name type="scientific">Paramecium primaurelia</name>
    <dbReference type="NCBI Taxonomy" id="5886"/>
    <lineage>
        <taxon>Eukaryota</taxon>
        <taxon>Sar</taxon>
        <taxon>Alveolata</taxon>
        <taxon>Ciliophora</taxon>
        <taxon>Intramacronucleata</taxon>
        <taxon>Oligohymenophorea</taxon>
        <taxon>Peniculida</taxon>
        <taxon>Parameciidae</taxon>
        <taxon>Paramecium</taxon>
    </lineage>
</organism>
<evidence type="ECO:0000259" key="2">
    <source>
        <dbReference type="Pfam" id="PF00085"/>
    </source>
</evidence>
<accession>A0A8S1LG46</accession>
<gene>
    <name evidence="3" type="ORF">PPRIM_AZ9-3.1.T0380112</name>
</gene>
<evidence type="ECO:0000313" key="3">
    <source>
        <dbReference type="EMBL" id="CAD8065819.1"/>
    </source>
</evidence>
<proteinExistence type="predicted"/>
<evidence type="ECO:0000256" key="1">
    <source>
        <dbReference type="ARBA" id="ARBA00023157"/>
    </source>
</evidence>
<sequence>MPPKQQQVVSVIKDEEQFLNLISSENKKLVLLDVHPDWCGPCEMMNPTYKTLQTSIDDFEKRVDIYTLGYSKIVTYKHDKFNREPTSKPRFVFYQEGRLVDEVQGADIPAIIERVYKYLPMVY</sequence>
<feature type="domain" description="Thioredoxin" evidence="2">
    <location>
        <begin position="13"/>
        <end position="107"/>
    </location>
</feature>
<dbReference type="EMBL" id="CAJJDM010000037">
    <property type="protein sequence ID" value="CAD8065819.1"/>
    <property type="molecule type" value="Genomic_DNA"/>
</dbReference>
<dbReference type="AlphaFoldDB" id="A0A8S1LG46"/>
<dbReference type="Pfam" id="PF00085">
    <property type="entry name" value="Thioredoxin"/>
    <property type="match status" value="1"/>
</dbReference>
<evidence type="ECO:0000313" key="4">
    <source>
        <dbReference type="Proteomes" id="UP000688137"/>
    </source>
</evidence>
<name>A0A8S1LG46_PARPR</name>